<reference evidence="1" key="1">
    <citation type="journal article" date="2023" name="Insect Mol. Biol.">
        <title>Genome sequencing provides insights into the evolution of gene families encoding plant cell wall-degrading enzymes in longhorned beetles.</title>
        <authorList>
            <person name="Shin N.R."/>
            <person name="Okamura Y."/>
            <person name="Kirsch R."/>
            <person name="Pauchet Y."/>
        </authorList>
    </citation>
    <scope>NUCLEOTIDE SEQUENCE</scope>
    <source>
        <strain evidence="1">MMC_N1</strain>
    </source>
</reference>
<organism evidence="1 2">
    <name type="scientific">Molorchus minor</name>
    <dbReference type="NCBI Taxonomy" id="1323400"/>
    <lineage>
        <taxon>Eukaryota</taxon>
        <taxon>Metazoa</taxon>
        <taxon>Ecdysozoa</taxon>
        <taxon>Arthropoda</taxon>
        <taxon>Hexapoda</taxon>
        <taxon>Insecta</taxon>
        <taxon>Pterygota</taxon>
        <taxon>Neoptera</taxon>
        <taxon>Endopterygota</taxon>
        <taxon>Coleoptera</taxon>
        <taxon>Polyphaga</taxon>
        <taxon>Cucujiformia</taxon>
        <taxon>Chrysomeloidea</taxon>
        <taxon>Cerambycidae</taxon>
        <taxon>Lamiinae</taxon>
        <taxon>Monochamini</taxon>
        <taxon>Molorchus</taxon>
    </lineage>
</organism>
<name>A0ABQ9JB38_9CUCU</name>
<evidence type="ECO:0000313" key="1">
    <source>
        <dbReference type="EMBL" id="KAJ8975393.1"/>
    </source>
</evidence>
<protein>
    <recommendedName>
        <fullName evidence="3">SWIM-type domain-containing protein</fullName>
    </recommendedName>
</protein>
<dbReference type="Proteomes" id="UP001162164">
    <property type="component" value="Unassembled WGS sequence"/>
</dbReference>
<gene>
    <name evidence="1" type="ORF">NQ317_008608</name>
</gene>
<proteinExistence type="predicted"/>
<keyword evidence="2" id="KW-1185">Reference proteome</keyword>
<comment type="caution">
    <text evidence="1">The sequence shown here is derived from an EMBL/GenBank/DDBJ whole genome shotgun (WGS) entry which is preliminary data.</text>
</comment>
<accession>A0ABQ9JB38</accession>
<sequence length="277" mass="31832">MIKPQIARIYDVQPKSDMKETGKAKTKNEITRFQECFLRITLYTQSESTHGPILVEAPSRICFIIDYLRFCRHKGAELHEPFLNKSITRFLSEISVTRFTNIIKVFENKMAGKHVIKLSTINEFLANDNKIIKKGENALESNHVKTMRYDADLMIICLNNLGEHCFCNMYLSQGIKCHHIATLALFGHYNISITDKECTWNVPKTKTVPVKTAEELYPPKPYVAIEQLVTKTKVITTFGNTVGFTWLLQEESVESESNHGLPIIEHNLRLKNLWSGR</sequence>
<evidence type="ECO:0008006" key="3">
    <source>
        <dbReference type="Google" id="ProtNLM"/>
    </source>
</evidence>
<dbReference type="EMBL" id="JAPWTJ010000832">
    <property type="protein sequence ID" value="KAJ8975393.1"/>
    <property type="molecule type" value="Genomic_DNA"/>
</dbReference>
<evidence type="ECO:0000313" key="2">
    <source>
        <dbReference type="Proteomes" id="UP001162164"/>
    </source>
</evidence>